<keyword evidence="5" id="KW-1185">Reference proteome</keyword>
<dbReference type="STRING" id="126957.T1JF65"/>
<dbReference type="GO" id="GO:0000978">
    <property type="term" value="F:RNA polymerase II cis-regulatory region sequence-specific DNA binding"/>
    <property type="evidence" value="ECO:0007669"/>
    <property type="project" value="TreeGrafter"/>
</dbReference>
<reference evidence="5" key="1">
    <citation type="submission" date="2011-05" db="EMBL/GenBank/DDBJ databases">
        <authorList>
            <person name="Richards S.R."/>
            <person name="Qu J."/>
            <person name="Jiang H."/>
            <person name="Jhangiani S.N."/>
            <person name="Agravi P."/>
            <person name="Goodspeed R."/>
            <person name="Gross S."/>
            <person name="Mandapat C."/>
            <person name="Jackson L."/>
            <person name="Mathew T."/>
            <person name="Pu L."/>
            <person name="Thornton R."/>
            <person name="Saada N."/>
            <person name="Wilczek-Boney K.B."/>
            <person name="Lee S."/>
            <person name="Kovar C."/>
            <person name="Wu Y."/>
            <person name="Scherer S.E."/>
            <person name="Worley K.C."/>
            <person name="Muzny D.M."/>
            <person name="Gibbs R."/>
        </authorList>
    </citation>
    <scope>NUCLEOTIDE SEQUENCE</scope>
    <source>
        <strain evidence="5">Brora</strain>
    </source>
</reference>
<dbReference type="EnsemblMetazoa" id="SMAR012474-RA">
    <property type="protein sequence ID" value="SMAR012474-PA"/>
    <property type="gene ID" value="SMAR012474"/>
</dbReference>
<evidence type="ECO:0000313" key="4">
    <source>
        <dbReference type="EnsemblMetazoa" id="SMAR012474-PA"/>
    </source>
</evidence>
<dbReference type="SUPFAM" id="SSF46785">
    <property type="entry name" value="Winged helix' DNA-binding domain"/>
    <property type="match status" value="1"/>
</dbReference>
<dbReference type="PhylomeDB" id="T1JF65"/>
<protein>
    <recommendedName>
        <fullName evidence="3">RFX-type winged-helix domain-containing protein</fullName>
    </recommendedName>
</protein>
<proteinExistence type="predicted"/>
<dbReference type="OMA" id="MEDSKSC"/>
<dbReference type="Gene3D" id="1.10.10.10">
    <property type="entry name" value="Winged helix-like DNA-binding domain superfamily/Winged helix DNA-binding domain"/>
    <property type="match status" value="1"/>
</dbReference>
<dbReference type="GO" id="GO:0000981">
    <property type="term" value="F:DNA-binding transcription factor activity, RNA polymerase II-specific"/>
    <property type="evidence" value="ECO:0007669"/>
    <property type="project" value="TreeGrafter"/>
</dbReference>
<keyword evidence="2" id="KW-0812">Transmembrane</keyword>
<dbReference type="PANTHER" id="PTHR12619:SF32">
    <property type="entry name" value="RFX-TYPE WINGED-HELIX DOMAIN-CONTAINING PROTEIN"/>
    <property type="match status" value="1"/>
</dbReference>
<dbReference type="PANTHER" id="PTHR12619">
    <property type="entry name" value="RFX TRANSCRIPTION FACTOR FAMILY"/>
    <property type="match status" value="1"/>
</dbReference>
<dbReference type="Pfam" id="PF02257">
    <property type="entry name" value="RFX_DNA_binding"/>
    <property type="match status" value="1"/>
</dbReference>
<dbReference type="HOGENOM" id="CLU_010393_3_0_1"/>
<dbReference type="Proteomes" id="UP000014500">
    <property type="component" value="Unassembled WGS sequence"/>
</dbReference>
<sequence>MDSRRKQIQIDKTINWIGVNYEWSESVCIPRCLLYQHYLEFCQQNQFQPVGPASFGKIVRQRFSKVTTRRLGTRGQSIYHYCGIGIKATSVYYTQVYNGKKVSRFSAVKIKTEAAARKYSLNSKTGTLLPDFPALTLPNELNQTKVSTFIVMYKTHSQRILDTVIGANFNDIQKFLFHFWNGIPIHLMATLDSNVLIDFISYCDAVLYKVTFFCLILIYVAKKIYIFQIINDVLVPSSIQEIPESLCNEIKVFVNFFPLWLEHALISVPLNLQKIKLNVAKKFCKYILRQLSFLHLAQTVRGFLADPDITRHIFSELQSLDINEICLQFGLMINSDASSCQQLIQQYFSMFLTYLQKQLPLEEYIELIDELMDMYVIKKCEENISFQFLLRWNYLTFLFVRDLTLKSACSFGSVHLIQLMFDEYIQLVLEGLEVKKYEKKLKENVDRYFQSDQTNKLA</sequence>
<feature type="domain" description="RFX-type winged-helix" evidence="3">
    <location>
        <begin position="13"/>
        <end position="88"/>
    </location>
</feature>
<dbReference type="eggNOG" id="KOG3712">
    <property type="taxonomic scope" value="Eukaryota"/>
</dbReference>
<dbReference type="Pfam" id="PF25340">
    <property type="entry name" value="BCD_RFX"/>
    <property type="match status" value="2"/>
</dbReference>
<dbReference type="InterPro" id="IPR039779">
    <property type="entry name" value="RFX-like"/>
</dbReference>
<keyword evidence="2" id="KW-0472">Membrane</keyword>
<accession>T1JF65</accession>
<dbReference type="PROSITE" id="PS51526">
    <property type="entry name" value="RFX_DBD"/>
    <property type="match status" value="1"/>
</dbReference>
<dbReference type="EMBL" id="JH432147">
    <property type="status" value="NOT_ANNOTATED_CDS"/>
    <property type="molecule type" value="Genomic_DNA"/>
</dbReference>
<keyword evidence="1" id="KW-0238">DNA-binding</keyword>
<feature type="transmembrane region" description="Helical" evidence="2">
    <location>
        <begin position="199"/>
        <end position="221"/>
    </location>
</feature>
<reference evidence="4" key="2">
    <citation type="submission" date="2015-02" db="UniProtKB">
        <authorList>
            <consortium name="EnsemblMetazoa"/>
        </authorList>
    </citation>
    <scope>IDENTIFICATION</scope>
</reference>
<evidence type="ECO:0000259" key="3">
    <source>
        <dbReference type="PROSITE" id="PS51526"/>
    </source>
</evidence>
<evidence type="ECO:0000256" key="1">
    <source>
        <dbReference type="ARBA" id="ARBA00023125"/>
    </source>
</evidence>
<dbReference type="AlphaFoldDB" id="T1JF65"/>
<dbReference type="InterPro" id="IPR036390">
    <property type="entry name" value="WH_DNA-bd_sf"/>
</dbReference>
<dbReference type="InterPro" id="IPR057321">
    <property type="entry name" value="RFX1-4/6/8-like_BCD"/>
</dbReference>
<dbReference type="FunFam" id="1.10.10.10:FF:000422">
    <property type="entry name" value="DNA-binding protein RFX7"/>
    <property type="match status" value="1"/>
</dbReference>
<keyword evidence="2" id="KW-1133">Transmembrane helix</keyword>
<dbReference type="InterPro" id="IPR036388">
    <property type="entry name" value="WH-like_DNA-bd_sf"/>
</dbReference>
<evidence type="ECO:0000313" key="5">
    <source>
        <dbReference type="Proteomes" id="UP000014500"/>
    </source>
</evidence>
<dbReference type="InterPro" id="IPR003150">
    <property type="entry name" value="DNA-bd_RFX"/>
</dbReference>
<name>T1JF65_STRMM</name>
<evidence type="ECO:0000256" key="2">
    <source>
        <dbReference type="SAM" id="Phobius"/>
    </source>
</evidence>
<organism evidence="4 5">
    <name type="scientific">Strigamia maritima</name>
    <name type="common">European centipede</name>
    <name type="synonym">Geophilus maritimus</name>
    <dbReference type="NCBI Taxonomy" id="126957"/>
    <lineage>
        <taxon>Eukaryota</taxon>
        <taxon>Metazoa</taxon>
        <taxon>Ecdysozoa</taxon>
        <taxon>Arthropoda</taxon>
        <taxon>Myriapoda</taxon>
        <taxon>Chilopoda</taxon>
        <taxon>Pleurostigmophora</taxon>
        <taxon>Geophilomorpha</taxon>
        <taxon>Linotaeniidae</taxon>
        <taxon>Strigamia</taxon>
    </lineage>
</organism>